<organism evidence="1">
    <name type="scientific">Anguilla anguilla</name>
    <name type="common">European freshwater eel</name>
    <name type="synonym">Muraena anguilla</name>
    <dbReference type="NCBI Taxonomy" id="7936"/>
    <lineage>
        <taxon>Eukaryota</taxon>
        <taxon>Metazoa</taxon>
        <taxon>Chordata</taxon>
        <taxon>Craniata</taxon>
        <taxon>Vertebrata</taxon>
        <taxon>Euteleostomi</taxon>
        <taxon>Actinopterygii</taxon>
        <taxon>Neopterygii</taxon>
        <taxon>Teleostei</taxon>
        <taxon>Anguilliformes</taxon>
        <taxon>Anguillidae</taxon>
        <taxon>Anguilla</taxon>
    </lineage>
</organism>
<sequence>MKMNANGLNKFTALSALK</sequence>
<reference evidence="1" key="2">
    <citation type="journal article" date="2015" name="Fish Shellfish Immunol.">
        <title>Early steps in the European eel (Anguilla anguilla)-Vibrio vulnificus interaction in the gills: Role of the RtxA13 toxin.</title>
        <authorList>
            <person name="Callol A."/>
            <person name="Pajuelo D."/>
            <person name="Ebbesson L."/>
            <person name="Teles M."/>
            <person name="MacKenzie S."/>
            <person name="Amaro C."/>
        </authorList>
    </citation>
    <scope>NUCLEOTIDE SEQUENCE</scope>
</reference>
<protein>
    <submittedName>
        <fullName evidence="1">Uncharacterized protein</fullName>
    </submittedName>
</protein>
<reference evidence="1" key="1">
    <citation type="submission" date="2014-11" db="EMBL/GenBank/DDBJ databases">
        <authorList>
            <person name="Amaro Gonzalez C."/>
        </authorList>
    </citation>
    <scope>NUCLEOTIDE SEQUENCE</scope>
</reference>
<evidence type="ECO:0000313" key="1">
    <source>
        <dbReference type="EMBL" id="JAI05098.1"/>
    </source>
</evidence>
<name>A0A0E9XQS0_ANGAN</name>
<dbReference type="EMBL" id="GBXM01003480">
    <property type="protein sequence ID" value="JAI05098.1"/>
    <property type="molecule type" value="Transcribed_RNA"/>
</dbReference>
<proteinExistence type="predicted"/>
<dbReference type="AlphaFoldDB" id="A0A0E9XQS0"/>
<accession>A0A0E9XQS0</accession>